<dbReference type="InterPro" id="IPR028082">
    <property type="entry name" value="Peripla_BP_I"/>
</dbReference>
<dbReference type="AlphaFoldDB" id="A0A1Z2XMP6"/>
<dbReference type="PANTHER" id="PTHR30146">
    <property type="entry name" value="LACI-RELATED TRANSCRIPTIONAL REPRESSOR"/>
    <property type="match status" value="1"/>
</dbReference>
<dbReference type="GO" id="GO:0000976">
    <property type="term" value="F:transcription cis-regulatory region binding"/>
    <property type="evidence" value="ECO:0007669"/>
    <property type="project" value="TreeGrafter"/>
</dbReference>
<dbReference type="PANTHER" id="PTHR30146:SF109">
    <property type="entry name" value="HTH-TYPE TRANSCRIPTIONAL REGULATOR GALS"/>
    <property type="match status" value="1"/>
</dbReference>
<organism evidence="6 8">
    <name type="scientific">Acutalibacter muris</name>
    <dbReference type="NCBI Taxonomy" id="1796620"/>
    <lineage>
        <taxon>Bacteria</taxon>
        <taxon>Bacillati</taxon>
        <taxon>Bacillota</taxon>
        <taxon>Clostridia</taxon>
        <taxon>Eubacteriales</taxon>
        <taxon>Acutalibacteraceae</taxon>
        <taxon>Acutalibacter</taxon>
    </lineage>
</organism>
<reference evidence="5" key="1">
    <citation type="journal article" date="2017" name="Genome Announc.">
        <title>High-Quality Whole-Genome Sequences of the Oligo-Mouse-Microbiota Bacterial Community.</title>
        <authorList>
            <person name="Garzetti D."/>
            <person name="Brugiroux S."/>
            <person name="Bunk B."/>
            <person name="Pukall R."/>
            <person name="McCoy K.D."/>
            <person name="Macpherson A.J."/>
            <person name="Stecher B."/>
        </authorList>
    </citation>
    <scope>NUCLEOTIDE SEQUENCE</scope>
    <source>
        <strain evidence="5">KB18</strain>
    </source>
</reference>
<evidence type="ECO:0000313" key="8">
    <source>
        <dbReference type="Proteomes" id="UP000596035"/>
    </source>
</evidence>
<dbReference type="PROSITE" id="PS50932">
    <property type="entry name" value="HTH_LACI_2"/>
    <property type="match status" value="1"/>
</dbReference>
<dbReference type="Pfam" id="PF13377">
    <property type="entry name" value="Peripla_BP_3"/>
    <property type="match status" value="1"/>
</dbReference>
<dbReference type="Proteomes" id="UP000196710">
    <property type="component" value="Chromosome"/>
</dbReference>
<dbReference type="Proteomes" id="UP000596035">
    <property type="component" value="Chromosome"/>
</dbReference>
<dbReference type="CDD" id="cd06277">
    <property type="entry name" value="PBP1_LacI-like"/>
    <property type="match status" value="1"/>
</dbReference>
<dbReference type="InterPro" id="IPR010982">
    <property type="entry name" value="Lambda_DNA-bd_dom_sf"/>
</dbReference>
<evidence type="ECO:0000256" key="3">
    <source>
        <dbReference type="ARBA" id="ARBA00023163"/>
    </source>
</evidence>
<feature type="domain" description="HTH lacI-type" evidence="4">
    <location>
        <begin position="3"/>
        <end position="59"/>
    </location>
</feature>
<dbReference type="Gene3D" id="1.10.260.40">
    <property type="entry name" value="lambda repressor-like DNA-binding domains"/>
    <property type="match status" value="1"/>
</dbReference>
<dbReference type="KEGG" id="amur:ADH66_03035"/>
<proteinExistence type="predicted"/>
<protein>
    <submittedName>
        <fullName evidence="5">LacI family transcriptional regulator</fullName>
    </submittedName>
    <submittedName>
        <fullName evidence="6">Substrate-binding domain-containing protein</fullName>
    </submittedName>
</protein>
<evidence type="ECO:0000256" key="1">
    <source>
        <dbReference type="ARBA" id="ARBA00023015"/>
    </source>
</evidence>
<reference evidence="6 8" key="3">
    <citation type="submission" date="2020-11" db="EMBL/GenBank/DDBJ databases">
        <title>Closed and high quality bacterial genomes of the OMM12 community.</title>
        <authorList>
            <person name="Marbouty M."/>
            <person name="Lamy-Besnier Q."/>
            <person name="Debarbieux L."/>
            <person name="Koszul R."/>
        </authorList>
    </citation>
    <scope>NUCLEOTIDE SEQUENCE [LARGE SCALE GENOMIC DNA]</scope>
    <source>
        <strain evidence="6 8">KB18</strain>
    </source>
</reference>
<reference evidence="7" key="2">
    <citation type="submission" date="2017-05" db="EMBL/GenBank/DDBJ databases">
        <title>Improved OligoMM genomes.</title>
        <authorList>
            <person name="Garzetti D."/>
        </authorList>
    </citation>
    <scope>NUCLEOTIDE SEQUENCE [LARGE SCALE GENOMIC DNA]</scope>
    <source>
        <strain evidence="7">KB18</strain>
    </source>
</reference>
<dbReference type="SUPFAM" id="SSF47413">
    <property type="entry name" value="lambda repressor-like DNA-binding domains"/>
    <property type="match status" value="1"/>
</dbReference>
<evidence type="ECO:0000256" key="2">
    <source>
        <dbReference type="ARBA" id="ARBA00023125"/>
    </source>
</evidence>
<name>A0A1Z2XMP6_9FIRM</name>
<dbReference type="GO" id="GO:0003700">
    <property type="term" value="F:DNA-binding transcription factor activity"/>
    <property type="evidence" value="ECO:0007669"/>
    <property type="project" value="TreeGrafter"/>
</dbReference>
<dbReference type="SMART" id="SM00354">
    <property type="entry name" value="HTH_LACI"/>
    <property type="match status" value="1"/>
</dbReference>
<dbReference type="CDD" id="cd01392">
    <property type="entry name" value="HTH_LacI"/>
    <property type="match status" value="1"/>
</dbReference>
<keyword evidence="7" id="KW-1185">Reference proteome</keyword>
<evidence type="ECO:0000313" key="5">
    <source>
        <dbReference type="EMBL" id="ASB39718.1"/>
    </source>
</evidence>
<sequence>MKANIRTISEITGFSTATVSNALNNKRGVNRETAEKILKAAREIGYLAGPEVSRVKLVTYIENGSIVNESPFFSLLISGVESECRRLGIDVVSCHLHREDPNYDSYMGELLGDPSCALLVLATEMDEKEAAKLQAAAAPVVILDSWYEDLPFNAVLIDNADAAYKAVSHLIEMGHTRIGHLRGRFQIKNFYYRRQGYLRAMAEHGLTVDPACTLTLSTGMETSRADMAALLEKGPKMPTAFFADNDMIALGAMRALQQAGYKVPGDVSLVGFDDLPFCAISDPPLTTVKVHNYEMGIAAVRRLSELTSRGGEYSTKTQVTSTFVHRSSVLDLGKNKSHTGGIQL</sequence>
<evidence type="ECO:0000313" key="6">
    <source>
        <dbReference type="EMBL" id="QQR29011.1"/>
    </source>
</evidence>
<dbReference type="EMBL" id="CP021422">
    <property type="protein sequence ID" value="ASB39718.1"/>
    <property type="molecule type" value="Genomic_DNA"/>
</dbReference>
<evidence type="ECO:0000313" key="7">
    <source>
        <dbReference type="Proteomes" id="UP000196710"/>
    </source>
</evidence>
<evidence type="ECO:0000259" key="4">
    <source>
        <dbReference type="PROSITE" id="PS50932"/>
    </source>
</evidence>
<gene>
    <name evidence="5" type="ORF">ADH66_03035</name>
    <name evidence="6" type="ORF">I5Q82_13085</name>
</gene>
<accession>A0A1Z2XMP6</accession>
<keyword evidence="1" id="KW-0805">Transcription regulation</keyword>
<keyword evidence="2" id="KW-0238">DNA-binding</keyword>
<dbReference type="RefSeq" id="WP_066535829.1">
    <property type="nucleotide sequence ID" value="NZ_CP021422.1"/>
</dbReference>
<dbReference type="Pfam" id="PF00356">
    <property type="entry name" value="LacI"/>
    <property type="match status" value="1"/>
</dbReference>
<dbReference type="SUPFAM" id="SSF53822">
    <property type="entry name" value="Periplasmic binding protein-like I"/>
    <property type="match status" value="1"/>
</dbReference>
<dbReference type="InterPro" id="IPR000843">
    <property type="entry name" value="HTH_LacI"/>
</dbReference>
<dbReference type="EMBL" id="CP065321">
    <property type="protein sequence ID" value="QQR29011.1"/>
    <property type="molecule type" value="Genomic_DNA"/>
</dbReference>
<dbReference type="InterPro" id="IPR046335">
    <property type="entry name" value="LacI/GalR-like_sensor"/>
</dbReference>
<keyword evidence="3" id="KW-0804">Transcription</keyword>
<dbReference type="Gene3D" id="3.40.50.2300">
    <property type="match status" value="2"/>
</dbReference>